<reference evidence="1 2" key="1">
    <citation type="submission" date="2014-06" db="EMBL/GenBank/DDBJ databases">
        <authorList>
            <person name="Swart Estienne"/>
        </authorList>
    </citation>
    <scope>NUCLEOTIDE SEQUENCE [LARGE SCALE GENOMIC DNA]</scope>
    <source>
        <strain evidence="1 2">130c</strain>
    </source>
</reference>
<protein>
    <submittedName>
        <fullName evidence="1">Casein kinase</fullName>
    </submittedName>
</protein>
<dbReference type="InterPro" id="IPR050235">
    <property type="entry name" value="CK1_Ser-Thr_kinase"/>
</dbReference>
<dbReference type="InParanoid" id="A0A078A202"/>
<keyword evidence="1" id="KW-0418">Kinase</keyword>
<organism evidence="1 2">
    <name type="scientific">Stylonychia lemnae</name>
    <name type="common">Ciliate</name>
    <dbReference type="NCBI Taxonomy" id="5949"/>
    <lineage>
        <taxon>Eukaryota</taxon>
        <taxon>Sar</taxon>
        <taxon>Alveolata</taxon>
        <taxon>Ciliophora</taxon>
        <taxon>Intramacronucleata</taxon>
        <taxon>Spirotrichea</taxon>
        <taxon>Stichotrichia</taxon>
        <taxon>Sporadotrichida</taxon>
        <taxon>Oxytrichidae</taxon>
        <taxon>Stylonychinae</taxon>
        <taxon>Stylonychia</taxon>
    </lineage>
</organism>
<dbReference type="AlphaFoldDB" id="A0A078A202"/>
<keyword evidence="2" id="KW-1185">Reference proteome</keyword>
<dbReference type="InterPro" id="IPR011009">
    <property type="entry name" value="Kinase-like_dom_sf"/>
</dbReference>
<dbReference type="PANTHER" id="PTHR11909">
    <property type="entry name" value="CASEIN KINASE-RELATED"/>
    <property type="match status" value="1"/>
</dbReference>
<dbReference type="EMBL" id="CCKQ01004360">
    <property type="protein sequence ID" value="CDW75518.1"/>
    <property type="molecule type" value="Genomic_DNA"/>
</dbReference>
<evidence type="ECO:0000313" key="2">
    <source>
        <dbReference type="Proteomes" id="UP000039865"/>
    </source>
</evidence>
<sequence>MLYSSDLSSPESSLVSLIDFSVSQRYMDQNSNHLPNEIKKEFNGNIAFSSVYQMSGPSRRDDLLSIFYLLLFLKEGQLPWSKHLNRQKKGYAFMQVQKEKGKFHGSLYCSNLNFDEEPDYNYIIQYMNKKVNNLMFQTYWSMDWSNVTKDWICQYSFYEYKFKEMIKPSQYQNQCNTHNKQFRTNLNQSTQLKQLQNFSSSKEFLNLKAQNQMSTKEEKLQISNQQLLDSRKVSFENALNVPSNSQPKKDPKVLLLMRKELQQSMCQQQPRVTISPLSLNFEQQRSISPANKNFKASSKPYSRFGDLFDENQVDCEISPDQHFQIKLNQRVTNQQYYYQQNQKDRLKILDNNAPIDQNMGLQSLIYNRHLRGCFSPSKSPHKYTTLEKIDELKDSIEMDRFLQEDQKQQKICNNKQGVEKLQIQRQNPWQNRDFNSQFNINVQINRLEVNNIPIIEVQSQNLDQTIDESELLDDLINECIDDSIHEKRWQYLKESEDDKGYSRFHENNLKLICSKILS</sequence>
<gene>
    <name evidence="1" type="primary">Contig1715.g1860</name>
    <name evidence="1" type="ORF">STYLEM_4508</name>
</gene>
<proteinExistence type="predicted"/>
<dbReference type="SUPFAM" id="SSF56112">
    <property type="entry name" value="Protein kinase-like (PK-like)"/>
    <property type="match status" value="1"/>
</dbReference>
<keyword evidence="1" id="KW-0808">Transferase</keyword>
<name>A0A078A202_STYLE</name>
<evidence type="ECO:0000313" key="1">
    <source>
        <dbReference type="EMBL" id="CDW75518.1"/>
    </source>
</evidence>
<accession>A0A078A202</accession>
<dbReference type="Gene3D" id="1.10.510.10">
    <property type="entry name" value="Transferase(Phosphotransferase) domain 1"/>
    <property type="match status" value="1"/>
</dbReference>
<dbReference type="Proteomes" id="UP000039865">
    <property type="component" value="Unassembled WGS sequence"/>
</dbReference>
<dbReference type="GO" id="GO:0016301">
    <property type="term" value="F:kinase activity"/>
    <property type="evidence" value="ECO:0007669"/>
    <property type="project" value="UniProtKB-KW"/>
</dbReference>